<dbReference type="GO" id="GO:0120010">
    <property type="term" value="P:intermembrane phospholipid transfer"/>
    <property type="evidence" value="ECO:0007669"/>
    <property type="project" value="TreeGrafter"/>
</dbReference>
<reference evidence="4 5" key="1">
    <citation type="submission" date="2018-05" db="EMBL/GenBank/DDBJ databases">
        <title>Genomic Encyclopedia of Type Strains, Phase IV (KMG-IV): sequencing the most valuable type-strain genomes for metagenomic binning, comparative biology and taxonomic classification.</title>
        <authorList>
            <person name="Goeker M."/>
        </authorList>
    </citation>
    <scope>NUCLEOTIDE SEQUENCE [LARGE SCALE GENOMIC DNA]</scope>
    <source>
        <strain evidence="4 5">DSM 566</strain>
    </source>
</reference>
<gene>
    <name evidence="4" type="ORF">C7444_105237</name>
</gene>
<keyword evidence="4" id="KW-0449">Lipoprotein</keyword>
<organism evidence="4 5">
    <name type="scientific">Sphaerotilus hippei</name>
    <dbReference type="NCBI Taxonomy" id="744406"/>
    <lineage>
        <taxon>Bacteria</taxon>
        <taxon>Pseudomonadati</taxon>
        <taxon>Pseudomonadota</taxon>
        <taxon>Betaproteobacteria</taxon>
        <taxon>Burkholderiales</taxon>
        <taxon>Sphaerotilaceae</taxon>
        <taxon>Sphaerotilus</taxon>
    </lineage>
</organism>
<dbReference type="OrthoDB" id="9785326at2"/>
<protein>
    <submittedName>
        <fullName evidence="4">Phospholipid-binding lipoprotein MlaA</fullName>
    </submittedName>
</protein>
<dbReference type="GO" id="GO:0016020">
    <property type="term" value="C:membrane"/>
    <property type="evidence" value="ECO:0007669"/>
    <property type="project" value="InterPro"/>
</dbReference>
<dbReference type="Pfam" id="PF04333">
    <property type="entry name" value="MlaA"/>
    <property type="match status" value="1"/>
</dbReference>
<keyword evidence="2 3" id="KW-0732">Signal</keyword>
<dbReference type="PROSITE" id="PS51257">
    <property type="entry name" value="PROKAR_LIPOPROTEIN"/>
    <property type="match status" value="1"/>
</dbReference>
<evidence type="ECO:0000313" key="5">
    <source>
        <dbReference type="Proteomes" id="UP000247811"/>
    </source>
</evidence>
<dbReference type="PANTHER" id="PTHR30035">
    <property type="entry name" value="LIPOPROTEIN VACJ-RELATED"/>
    <property type="match status" value="1"/>
</dbReference>
<dbReference type="Proteomes" id="UP000247811">
    <property type="component" value="Unassembled WGS sequence"/>
</dbReference>
<evidence type="ECO:0000256" key="2">
    <source>
        <dbReference type="ARBA" id="ARBA00022729"/>
    </source>
</evidence>
<evidence type="ECO:0000256" key="1">
    <source>
        <dbReference type="ARBA" id="ARBA00010634"/>
    </source>
</evidence>
<comment type="similarity">
    <text evidence="1">Belongs to the MlaA family.</text>
</comment>
<evidence type="ECO:0000313" key="4">
    <source>
        <dbReference type="EMBL" id="PXW97137.1"/>
    </source>
</evidence>
<dbReference type="RefSeq" id="WP_110400277.1">
    <property type="nucleotide sequence ID" value="NZ_QJJS01000005.1"/>
</dbReference>
<dbReference type="PANTHER" id="PTHR30035:SF3">
    <property type="entry name" value="INTERMEMBRANE PHOSPHOLIPID TRANSPORT SYSTEM LIPOPROTEIN MLAA"/>
    <property type="match status" value="1"/>
</dbReference>
<keyword evidence="5" id="KW-1185">Reference proteome</keyword>
<dbReference type="InterPro" id="IPR007428">
    <property type="entry name" value="MlaA"/>
</dbReference>
<proteinExistence type="inferred from homology"/>
<dbReference type="PRINTS" id="PR01805">
    <property type="entry name" value="VACJLIPOPROT"/>
</dbReference>
<feature type="chain" id="PRO_5016466270" evidence="3">
    <location>
        <begin position="23"/>
        <end position="228"/>
    </location>
</feature>
<comment type="caution">
    <text evidence="4">The sequence shown here is derived from an EMBL/GenBank/DDBJ whole genome shotgun (WGS) entry which is preliminary data.</text>
</comment>
<name>A0A318HA20_9BURK</name>
<feature type="signal peptide" evidence="3">
    <location>
        <begin position="1"/>
        <end position="22"/>
    </location>
</feature>
<sequence length="228" mass="25196">MTRRLLSWLVVAWLSLAGAGCATVDNPDPFEKVNRGVFAFNEAADEAVIRPVATVYRDVLPMFVRTGFSNFFGNVRDAWSSVNLFLQGRFAEGFSDMMRFGSNTVFGMLGVVDVATELGFERHGEDFGLTLGRWGVPSGAYIVWPIFGPSTVRDSVGLPVDQLAAPQAFISPSAAQYTLTATQLISTRASLLQATNLLDDIALDKYTFVRDAYLQRRRSRIFSDESEQ</sequence>
<dbReference type="EMBL" id="QJJS01000005">
    <property type="protein sequence ID" value="PXW97137.1"/>
    <property type="molecule type" value="Genomic_DNA"/>
</dbReference>
<dbReference type="AlphaFoldDB" id="A0A318HA20"/>
<accession>A0A318HA20</accession>
<evidence type="ECO:0000256" key="3">
    <source>
        <dbReference type="SAM" id="SignalP"/>
    </source>
</evidence>